<organism evidence="7 8">
    <name type="scientific">Babesia divergens</name>
    <dbReference type="NCBI Taxonomy" id="32595"/>
    <lineage>
        <taxon>Eukaryota</taxon>
        <taxon>Sar</taxon>
        <taxon>Alveolata</taxon>
        <taxon>Apicomplexa</taxon>
        <taxon>Aconoidasida</taxon>
        <taxon>Piroplasmida</taxon>
        <taxon>Babesiidae</taxon>
        <taxon>Babesia</taxon>
    </lineage>
</organism>
<comment type="subcellular location">
    <subcellularLocation>
        <location evidence="1">Membrane</location>
        <topology evidence="1">Multi-pass membrane protein</topology>
    </subcellularLocation>
</comment>
<keyword evidence="6" id="KW-0732">Signal</keyword>
<keyword evidence="2 5" id="KW-0812">Transmembrane</keyword>
<protein>
    <submittedName>
        <fullName evidence="7">Membrane protein</fullName>
    </submittedName>
</protein>
<dbReference type="AlphaFoldDB" id="A0AAD9GDL6"/>
<feature type="transmembrane region" description="Helical" evidence="5">
    <location>
        <begin position="328"/>
        <end position="347"/>
    </location>
</feature>
<evidence type="ECO:0000313" key="7">
    <source>
        <dbReference type="EMBL" id="KAK1936528.1"/>
    </source>
</evidence>
<feature type="transmembrane region" description="Helical" evidence="5">
    <location>
        <begin position="242"/>
        <end position="264"/>
    </location>
</feature>
<dbReference type="InterPro" id="IPR021149">
    <property type="entry name" value="OligosaccharylTrfase_OST3/OST6"/>
</dbReference>
<evidence type="ECO:0000256" key="5">
    <source>
        <dbReference type="SAM" id="Phobius"/>
    </source>
</evidence>
<dbReference type="EMBL" id="JAHBMH010000044">
    <property type="protein sequence ID" value="KAK1936528.1"/>
    <property type="molecule type" value="Genomic_DNA"/>
</dbReference>
<dbReference type="Proteomes" id="UP001195914">
    <property type="component" value="Unassembled WGS sequence"/>
</dbReference>
<evidence type="ECO:0000256" key="6">
    <source>
        <dbReference type="SAM" id="SignalP"/>
    </source>
</evidence>
<feature type="transmembrane region" description="Helical" evidence="5">
    <location>
        <begin position="219"/>
        <end position="236"/>
    </location>
</feature>
<sequence>MKLGILYVATLVAHIKLSFAYHPFIHTLDVEAFREVQRLHDLYHDSKVIRLCESTYRNLVLPGNSHFKAIVLFVDMRNHHHIEFLSMFKDIAHELHKYNEKQNENGHGKNNIFNFYVDVSDDSTEWIIRLHGMHHLPDVLHFGLGKTVQSGDFMDVPGFNAWIMTKATPETVWTSTMLFKQLLQFCHELPAVSVMPASFTQEVIGLLKDISSWFFRRKSLICCLLLSAIVLLYTLYKHRRELLMACALVLYLANMSCILSSLVMHIEYGNNVLRNSGNFISDMLNRLFTNSPKTQFAYECIIVSLLALTISVTLMYLCHIACDCSYVWLFGIVGLFGILVSSLILILNHKEQYYSFYFLPEKHLTRGGIHQDQRLLF</sequence>
<reference evidence="7" key="2">
    <citation type="submission" date="2021-05" db="EMBL/GenBank/DDBJ databases">
        <authorList>
            <person name="Pain A."/>
        </authorList>
    </citation>
    <scope>NUCLEOTIDE SEQUENCE</scope>
    <source>
        <strain evidence="7">1802A</strain>
    </source>
</reference>
<keyword evidence="8" id="KW-1185">Reference proteome</keyword>
<comment type="caution">
    <text evidence="7">The sequence shown here is derived from an EMBL/GenBank/DDBJ whole genome shotgun (WGS) entry which is preliminary data.</text>
</comment>
<feature type="chain" id="PRO_5042211141" evidence="6">
    <location>
        <begin position="21"/>
        <end position="377"/>
    </location>
</feature>
<evidence type="ECO:0000256" key="3">
    <source>
        <dbReference type="ARBA" id="ARBA00022989"/>
    </source>
</evidence>
<evidence type="ECO:0000256" key="1">
    <source>
        <dbReference type="ARBA" id="ARBA00004141"/>
    </source>
</evidence>
<dbReference type="GO" id="GO:0016020">
    <property type="term" value="C:membrane"/>
    <property type="evidence" value="ECO:0007669"/>
    <property type="project" value="UniProtKB-SubCell"/>
</dbReference>
<accession>A0AAD9GDL6</accession>
<feature type="signal peptide" evidence="6">
    <location>
        <begin position="1"/>
        <end position="20"/>
    </location>
</feature>
<evidence type="ECO:0000256" key="2">
    <source>
        <dbReference type="ARBA" id="ARBA00022692"/>
    </source>
</evidence>
<gene>
    <name evidence="7" type="ORF">X943_004036</name>
</gene>
<reference evidence="7" key="1">
    <citation type="journal article" date="2014" name="Nucleic Acids Res.">
        <title>The evolutionary dynamics of variant antigen genes in Babesia reveal a history of genomic innovation underlying host-parasite interaction.</title>
        <authorList>
            <person name="Jackson A.P."/>
            <person name="Otto T.D."/>
            <person name="Darby A."/>
            <person name="Ramaprasad A."/>
            <person name="Xia D."/>
            <person name="Echaide I.E."/>
            <person name="Farber M."/>
            <person name="Gahlot S."/>
            <person name="Gamble J."/>
            <person name="Gupta D."/>
            <person name="Gupta Y."/>
            <person name="Jackson L."/>
            <person name="Malandrin L."/>
            <person name="Malas T.B."/>
            <person name="Moussa E."/>
            <person name="Nair M."/>
            <person name="Reid A.J."/>
            <person name="Sanders M."/>
            <person name="Sharma J."/>
            <person name="Tracey A."/>
            <person name="Quail M.A."/>
            <person name="Weir W."/>
            <person name="Wastling J.M."/>
            <person name="Hall N."/>
            <person name="Willadsen P."/>
            <person name="Lingelbach K."/>
            <person name="Shiels B."/>
            <person name="Tait A."/>
            <person name="Berriman M."/>
            <person name="Allred D.R."/>
            <person name="Pain A."/>
        </authorList>
    </citation>
    <scope>NUCLEOTIDE SEQUENCE</scope>
    <source>
        <strain evidence="7">1802A</strain>
    </source>
</reference>
<keyword evidence="3 5" id="KW-1133">Transmembrane helix</keyword>
<feature type="transmembrane region" description="Helical" evidence="5">
    <location>
        <begin position="296"/>
        <end position="316"/>
    </location>
</feature>
<evidence type="ECO:0000256" key="4">
    <source>
        <dbReference type="ARBA" id="ARBA00023136"/>
    </source>
</evidence>
<name>A0AAD9GDL6_BABDI</name>
<keyword evidence="4 5" id="KW-0472">Membrane</keyword>
<evidence type="ECO:0000313" key="8">
    <source>
        <dbReference type="Proteomes" id="UP001195914"/>
    </source>
</evidence>
<dbReference type="Pfam" id="PF04756">
    <property type="entry name" value="OST3_OST6"/>
    <property type="match status" value="1"/>
</dbReference>
<proteinExistence type="predicted"/>